<sequence length="327" mass="36483">MRVYADHEMPPEVERLYRRAVRLERWTLAYLVSAVALMGLVLGQSQAMKAAWVEDLLSLLPAIAFLVASRFREREASQRFPYGFHRVVSAAYLIASFALLVMGVLLFADSAYRLLIRERPSIGLVEVFGFQVWLGWPMIAALVWSAVPAVVLGRMKLPMAARLHDKVLYADAEMNRADWLTAVAAIVGVLGIGAGLWWADAVAAVVISLDITRDGLRNVRSAFADLMDRIPTSPGEEQPLELIAVVERHVRSLAWVREAEVRLREHGHLVTGEVYVVPEETGAPLPHLVQEAVDDLQQLDWRLREVVVVPLPALHDERGSAPRPGKR</sequence>
<evidence type="ECO:0000256" key="4">
    <source>
        <dbReference type="ARBA" id="ARBA00022989"/>
    </source>
</evidence>
<dbReference type="InterPro" id="IPR058533">
    <property type="entry name" value="Cation_efflux_TM"/>
</dbReference>
<evidence type="ECO:0000259" key="7">
    <source>
        <dbReference type="Pfam" id="PF01545"/>
    </source>
</evidence>
<evidence type="ECO:0000256" key="1">
    <source>
        <dbReference type="ARBA" id="ARBA00004141"/>
    </source>
</evidence>
<dbReference type="PANTHER" id="PTHR43840">
    <property type="entry name" value="MITOCHONDRIAL METAL TRANSPORTER 1-RELATED"/>
    <property type="match status" value="1"/>
</dbReference>
<evidence type="ECO:0000256" key="3">
    <source>
        <dbReference type="ARBA" id="ARBA00022692"/>
    </source>
</evidence>
<accession>A0ABP9I3A1</accession>
<keyword evidence="2" id="KW-0813">Transport</keyword>
<comment type="subcellular location">
    <subcellularLocation>
        <location evidence="1">Membrane</location>
        <topology evidence="1">Multi-pass membrane protein</topology>
    </subcellularLocation>
</comment>
<gene>
    <name evidence="8" type="ORF">GCM10023225_25600</name>
</gene>
<dbReference type="Proteomes" id="UP001501195">
    <property type="component" value="Unassembled WGS sequence"/>
</dbReference>
<feature type="transmembrane region" description="Helical" evidence="6">
    <location>
        <begin position="90"/>
        <end position="108"/>
    </location>
</feature>
<dbReference type="InterPro" id="IPR027469">
    <property type="entry name" value="Cation_efflux_TMD_sf"/>
</dbReference>
<feature type="transmembrane region" description="Helical" evidence="6">
    <location>
        <begin position="50"/>
        <end position="69"/>
    </location>
</feature>
<organism evidence="8 9">
    <name type="scientific">Kineococcus glutinatus</name>
    <dbReference type="NCBI Taxonomy" id="1070872"/>
    <lineage>
        <taxon>Bacteria</taxon>
        <taxon>Bacillati</taxon>
        <taxon>Actinomycetota</taxon>
        <taxon>Actinomycetes</taxon>
        <taxon>Kineosporiales</taxon>
        <taxon>Kineosporiaceae</taxon>
        <taxon>Kineococcus</taxon>
    </lineage>
</organism>
<dbReference type="Pfam" id="PF01545">
    <property type="entry name" value="Cation_efflux"/>
    <property type="match status" value="1"/>
</dbReference>
<dbReference type="RefSeq" id="WP_345712990.1">
    <property type="nucleotide sequence ID" value="NZ_BAABIL010000406.1"/>
</dbReference>
<keyword evidence="4 6" id="KW-1133">Transmembrane helix</keyword>
<evidence type="ECO:0000256" key="5">
    <source>
        <dbReference type="ARBA" id="ARBA00023136"/>
    </source>
</evidence>
<evidence type="ECO:0000313" key="8">
    <source>
        <dbReference type="EMBL" id="GAA4985907.1"/>
    </source>
</evidence>
<dbReference type="SUPFAM" id="SSF161111">
    <property type="entry name" value="Cation efflux protein transmembrane domain-like"/>
    <property type="match status" value="1"/>
</dbReference>
<evidence type="ECO:0000313" key="9">
    <source>
        <dbReference type="Proteomes" id="UP001501195"/>
    </source>
</evidence>
<dbReference type="Gene3D" id="1.20.1510.10">
    <property type="entry name" value="Cation efflux protein transmembrane domain"/>
    <property type="match status" value="1"/>
</dbReference>
<comment type="caution">
    <text evidence="8">The sequence shown here is derived from an EMBL/GenBank/DDBJ whole genome shotgun (WGS) entry which is preliminary data.</text>
</comment>
<feature type="transmembrane region" description="Helical" evidence="6">
    <location>
        <begin position="179"/>
        <end position="199"/>
    </location>
</feature>
<feature type="transmembrane region" description="Helical" evidence="6">
    <location>
        <begin position="128"/>
        <end position="152"/>
    </location>
</feature>
<feature type="transmembrane region" description="Helical" evidence="6">
    <location>
        <begin position="26"/>
        <end position="44"/>
    </location>
</feature>
<evidence type="ECO:0000256" key="2">
    <source>
        <dbReference type="ARBA" id="ARBA00022448"/>
    </source>
</evidence>
<keyword evidence="5 6" id="KW-0472">Membrane</keyword>
<keyword evidence="9" id="KW-1185">Reference proteome</keyword>
<dbReference type="PANTHER" id="PTHR43840:SF15">
    <property type="entry name" value="MITOCHONDRIAL METAL TRANSPORTER 1-RELATED"/>
    <property type="match status" value="1"/>
</dbReference>
<proteinExistence type="predicted"/>
<protein>
    <submittedName>
        <fullName evidence="8">Cation transporter</fullName>
    </submittedName>
</protein>
<reference evidence="9" key="1">
    <citation type="journal article" date="2019" name="Int. J. Syst. Evol. Microbiol.">
        <title>The Global Catalogue of Microorganisms (GCM) 10K type strain sequencing project: providing services to taxonomists for standard genome sequencing and annotation.</title>
        <authorList>
            <consortium name="The Broad Institute Genomics Platform"/>
            <consortium name="The Broad Institute Genome Sequencing Center for Infectious Disease"/>
            <person name="Wu L."/>
            <person name="Ma J."/>
        </authorList>
    </citation>
    <scope>NUCLEOTIDE SEQUENCE [LARGE SCALE GENOMIC DNA]</scope>
    <source>
        <strain evidence="9">JCM 18126</strain>
    </source>
</reference>
<feature type="domain" description="Cation efflux protein transmembrane" evidence="7">
    <location>
        <begin position="31"/>
        <end position="227"/>
    </location>
</feature>
<keyword evidence="3 6" id="KW-0812">Transmembrane</keyword>
<name>A0ABP9I3A1_9ACTN</name>
<dbReference type="InterPro" id="IPR050291">
    <property type="entry name" value="CDF_Transporter"/>
</dbReference>
<evidence type="ECO:0000256" key="6">
    <source>
        <dbReference type="SAM" id="Phobius"/>
    </source>
</evidence>
<dbReference type="EMBL" id="BAABIL010000406">
    <property type="protein sequence ID" value="GAA4985907.1"/>
    <property type="molecule type" value="Genomic_DNA"/>
</dbReference>